<dbReference type="InterPro" id="IPR012349">
    <property type="entry name" value="Split_barrel_FMN-bd"/>
</dbReference>
<dbReference type="AlphaFoldDB" id="A0A076EN57"/>
<dbReference type="Proteomes" id="UP000028488">
    <property type="component" value="Chromosome"/>
</dbReference>
<dbReference type="Pfam" id="PF01613">
    <property type="entry name" value="Flavin_Reduct"/>
    <property type="match status" value="1"/>
</dbReference>
<evidence type="ECO:0000313" key="5">
    <source>
        <dbReference type="Proteomes" id="UP000028488"/>
    </source>
</evidence>
<dbReference type="GO" id="GO:0042602">
    <property type="term" value="F:riboflavin reductase (NADPH) activity"/>
    <property type="evidence" value="ECO:0007669"/>
    <property type="project" value="TreeGrafter"/>
</dbReference>
<evidence type="ECO:0000259" key="3">
    <source>
        <dbReference type="SMART" id="SM00903"/>
    </source>
</evidence>
<accession>A0A076EN57</accession>
<dbReference type="eggNOG" id="COG1853">
    <property type="taxonomic scope" value="Bacteria"/>
</dbReference>
<dbReference type="InterPro" id="IPR050268">
    <property type="entry name" value="NADH-dep_flavin_reductase"/>
</dbReference>
<name>A0A076EN57_RHOOP</name>
<dbReference type="SUPFAM" id="SSF50475">
    <property type="entry name" value="FMN-binding split barrel"/>
    <property type="match status" value="1"/>
</dbReference>
<reference evidence="4 5" key="1">
    <citation type="submission" date="2014-07" db="EMBL/GenBank/DDBJ databases">
        <title>Genome Sequence of Rhodococcus opacus Strain R7, a Biodegrader of Mono- and Polycyclic Aromatic Hydrocarbons.</title>
        <authorList>
            <person name="Di Gennaro P."/>
            <person name="Zampolli J."/>
            <person name="Presti I."/>
            <person name="Cappelletti M."/>
            <person name="D'Ursi P."/>
            <person name="Orro A."/>
            <person name="Mezzelani A."/>
            <person name="Milanesi L."/>
        </authorList>
    </citation>
    <scope>NUCLEOTIDE SEQUENCE [LARGE SCALE GENOMIC DNA]</scope>
    <source>
        <strain evidence="4 5">R7</strain>
    </source>
</reference>
<dbReference type="Gene3D" id="2.30.110.10">
    <property type="entry name" value="Electron Transport, Fmn-binding Protein, Chain A"/>
    <property type="match status" value="1"/>
</dbReference>
<dbReference type="SMART" id="SM00903">
    <property type="entry name" value="Flavin_Reduct"/>
    <property type="match status" value="1"/>
</dbReference>
<gene>
    <name evidence="4" type="ORF">EP51_22220</name>
</gene>
<protein>
    <submittedName>
        <fullName evidence="4">Flavin oxidoreductase</fullName>
    </submittedName>
</protein>
<dbReference type="PANTHER" id="PTHR30466:SF11">
    <property type="entry name" value="FLAVIN-DEPENDENT MONOOXYGENASE, REDUCTASE SUBUNIT HSAB"/>
    <property type="match status" value="1"/>
</dbReference>
<sequence>MTLPAFHAPTPTDMRRSMGRFTTGVAVVSADDGDGDPSAMTISSLTSISLDPAILLVSLTHGSRTTEAVEAAGSFAVSVLGSRQEALARRFATRGGARFDDLPCDRSRSGLPLIKDALAQLECRVHSAHDIGDHRVFYGEVTDMRCREGTGLVFYSGRFGDFHDFGHDEVPWLF</sequence>
<evidence type="ECO:0000256" key="2">
    <source>
        <dbReference type="ARBA" id="ARBA00023002"/>
    </source>
</evidence>
<proteinExistence type="inferred from homology"/>
<dbReference type="PANTHER" id="PTHR30466">
    <property type="entry name" value="FLAVIN REDUCTASE"/>
    <property type="match status" value="1"/>
</dbReference>
<dbReference type="RefSeq" id="WP_112301482.1">
    <property type="nucleotide sequence ID" value="NZ_CP008947.1"/>
</dbReference>
<organism evidence="4 5">
    <name type="scientific">Rhodococcus opacus</name>
    <name type="common">Nocardia opaca</name>
    <dbReference type="NCBI Taxonomy" id="37919"/>
    <lineage>
        <taxon>Bacteria</taxon>
        <taxon>Bacillati</taxon>
        <taxon>Actinomycetota</taxon>
        <taxon>Actinomycetes</taxon>
        <taxon>Mycobacteriales</taxon>
        <taxon>Nocardiaceae</taxon>
        <taxon>Rhodococcus</taxon>
    </lineage>
</organism>
<keyword evidence="2" id="KW-0560">Oxidoreductase</keyword>
<evidence type="ECO:0000256" key="1">
    <source>
        <dbReference type="ARBA" id="ARBA00008898"/>
    </source>
</evidence>
<comment type="similarity">
    <text evidence="1">Belongs to the non-flavoprotein flavin reductase family.</text>
</comment>
<evidence type="ECO:0000313" key="4">
    <source>
        <dbReference type="EMBL" id="AII07221.1"/>
    </source>
</evidence>
<dbReference type="InterPro" id="IPR002563">
    <property type="entry name" value="Flavin_Rdtase-like_dom"/>
</dbReference>
<dbReference type="GO" id="GO:0010181">
    <property type="term" value="F:FMN binding"/>
    <property type="evidence" value="ECO:0007669"/>
    <property type="project" value="InterPro"/>
</dbReference>
<dbReference type="EMBL" id="CP008947">
    <property type="protein sequence ID" value="AII07221.1"/>
    <property type="molecule type" value="Genomic_DNA"/>
</dbReference>
<feature type="domain" description="Flavin reductase like" evidence="3">
    <location>
        <begin position="18"/>
        <end position="161"/>
    </location>
</feature>